<keyword evidence="4" id="KW-1185">Reference proteome</keyword>
<dbReference type="SMART" id="SM00353">
    <property type="entry name" value="HLH"/>
    <property type="match status" value="1"/>
</dbReference>
<feature type="compositionally biased region" description="Basic and acidic residues" evidence="1">
    <location>
        <begin position="65"/>
        <end position="79"/>
    </location>
</feature>
<dbReference type="Proteomes" id="UP000750334">
    <property type="component" value="Unassembled WGS sequence"/>
</dbReference>
<accession>A0A9P7BBT2</accession>
<dbReference type="InterPro" id="IPR011598">
    <property type="entry name" value="bHLH_dom"/>
</dbReference>
<dbReference type="EMBL" id="PUHR01000036">
    <property type="protein sequence ID" value="KAG0669666.1"/>
    <property type="molecule type" value="Genomic_DNA"/>
</dbReference>
<dbReference type="Pfam" id="PF23181">
    <property type="entry name" value="bHLH_INO4"/>
    <property type="match status" value="1"/>
</dbReference>
<sequence length="156" mass="18400">MEQHSPINKDAMANNLFKDEIDSTVDDSFVNHTVNDNDATIPSIPLQTNNKIKKERKPRAKKSNKLSDDQIRLNHVSSEKRRREMVRQIYDELVTLVPDLQKNENRSELIIYLKTKNYLSYLYQKNESLRNKLIDKNNSNDNETIQNLKWELGKKK</sequence>
<dbReference type="InterPro" id="IPR036638">
    <property type="entry name" value="HLH_DNA-bd_sf"/>
</dbReference>
<comment type="caution">
    <text evidence="3">The sequence shown here is derived from an EMBL/GenBank/DDBJ whole genome shotgun (WGS) entry which is preliminary data.</text>
</comment>
<protein>
    <recommendedName>
        <fullName evidence="2">BHLH domain-containing protein</fullName>
    </recommendedName>
</protein>
<feature type="compositionally biased region" description="Basic residues" evidence="1">
    <location>
        <begin position="51"/>
        <end position="64"/>
    </location>
</feature>
<evidence type="ECO:0000256" key="1">
    <source>
        <dbReference type="SAM" id="MobiDB-lite"/>
    </source>
</evidence>
<reference evidence="3 4" key="1">
    <citation type="submission" date="2020-11" db="EMBL/GenBank/DDBJ databases">
        <title>Kefir isolates.</title>
        <authorList>
            <person name="Marcisauskas S."/>
            <person name="Kim Y."/>
            <person name="Blasche S."/>
        </authorList>
    </citation>
    <scope>NUCLEOTIDE SEQUENCE [LARGE SCALE GENOMIC DNA]</scope>
    <source>
        <strain evidence="3 4">OG2</strain>
    </source>
</reference>
<dbReference type="OrthoDB" id="5778525at2759"/>
<organism evidence="3 4">
    <name type="scientific">Maudiozyma exigua</name>
    <name type="common">Yeast</name>
    <name type="synonym">Kazachstania exigua</name>
    <dbReference type="NCBI Taxonomy" id="34358"/>
    <lineage>
        <taxon>Eukaryota</taxon>
        <taxon>Fungi</taxon>
        <taxon>Dikarya</taxon>
        <taxon>Ascomycota</taxon>
        <taxon>Saccharomycotina</taxon>
        <taxon>Saccharomycetes</taxon>
        <taxon>Saccharomycetales</taxon>
        <taxon>Saccharomycetaceae</taxon>
        <taxon>Maudiozyma</taxon>
    </lineage>
</organism>
<evidence type="ECO:0000313" key="4">
    <source>
        <dbReference type="Proteomes" id="UP000750334"/>
    </source>
</evidence>
<feature type="domain" description="BHLH" evidence="2">
    <location>
        <begin position="70"/>
        <end position="122"/>
    </location>
</feature>
<feature type="region of interest" description="Disordered" evidence="1">
    <location>
        <begin position="51"/>
        <end position="79"/>
    </location>
</feature>
<name>A0A9P7BBT2_MAUEX</name>
<dbReference type="InterPro" id="IPR057072">
    <property type="entry name" value="bHLH_INO4"/>
</dbReference>
<evidence type="ECO:0000259" key="2">
    <source>
        <dbReference type="PROSITE" id="PS50888"/>
    </source>
</evidence>
<dbReference type="PROSITE" id="PS50888">
    <property type="entry name" value="BHLH"/>
    <property type="match status" value="1"/>
</dbReference>
<dbReference type="SUPFAM" id="SSF47459">
    <property type="entry name" value="HLH, helix-loop-helix DNA-binding domain"/>
    <property type="match status" value="1"/>
</dbReference>
<gene>
    <name evidence="3" type="ORF">C6P45_003493</name>
</gene>
<dbReference type="Gene3D" id="4.10.280.10">
    <property type="entry name" value="Helix-loop-helix DNA-binding domain"/>
    <property type="match status" value="1"/>
</dbReference>
<proteinExistence type="predicted"/>
<dbReference type="GO" id="GO:0046983">
    <property type="term" value="F:protein dimerization activity"/>
    <property type="evidence" value="ECO:0007669"/>
    <property type="project" value="InterPro"/>
</dbReference>
<evidence type="ECO:0000313" key="3">
    <source>
        <dbReference type="EMBL" id="KAG0669666.1"/>
    </source>
</evidence>
<dbReference type="AlphaFoldDB" id="A0A9P7BBT2"/>